<evidence type="ECO:0000313" key="2">
    <source>
        <dbReference type="EMBL" id="KAK8890392.1"/>
    </source>
</evidence>
<dbReference type="Pfam" id="PF03576">
    <property type="entry name" value="Peptidase_S58"/>
    <property type="match status" value="1"/>
</dbReference>
<gene>
    <name evidence="2" type="ORF">M9Y10_035168</name>
</gene>
<evidence type="ECO:0000313" key="3">
    <source>
        <dbReference type="Proteomes" id="UP001470230"/>
    </source>
</evidence>
<dbReference type="Proteomes" id="UP001470230">
    <property type="component" value="Unassembled WGS sequence"/>
</dbReference>
<sequence length="334" mass="34752">MSLKEIPITAIEGFKIGNAQDLEKATGCTVIICEKGAVTGADFRGGASASRESALLDPLAANNGVHAVLLSGGSAFGLDAAGGVMKYLEEKKIGFPVGDIVVPIVCQSDIYDLQLVANAHPDQQMAYQACVDAEKNDPKEGNVGAGTGATCGKLLGDAGMMKTGLGIYAAQLGDLKVGAVVSVNALGDVYDYQTNKKIAGLRDPKTGAFLNTEETLFQLVLKQQADANAAKEQPQNTNTIPTNTTIACIITNAALPKPHMAKVAGMAHNGFARSIRPVHTMHDGDTIYAMTTGEVKADVNLVGIIASKVMSEAIKRSATQTEGIYGVKAARDMA</sequence>
<dbReference type="InterPro" id="IPR016117">
    <property type="entry name" value="ArgJ-like_dom_sf"/>
</dbReference>
<accession>A0ABR2KGZ9</accession>
<dbReference type="Gene3D" id="3.60.70.12">
    <property type="entry name" value="L-amino peptidase D-ALA esterase/amidase"/>
    <property type="match status" value="1"/>
</dbReference>
<dbReference type="EMBL" id="JAPFFF010000005">
    <property type="protein sequence ID" value="KAK8890392.1"/>
    <property type="molecule type" value="Genomic_DNA"/>
</dbReference>
<dbReference type="SUPFAM" id="SSF56266">
    <property type="entry name" value="DmpA/ArgJ-like"/>
    <property type="match status" value="1"/>
</dbReference>
<dbReference type="InterPro" id="IPR005321">
    <property type="entry name" value="Peptidase_S58_DmpA"/>
</dbReference>
<comment type="caution">
    <text evidence="2">The sequence shown here is derived from an EMBL/GenBank/DDBJ whole genome shotgun (WGS) entry which is preliminary data.</text>
</comment>
<dbReference type="CDD" id="cd02252">
    <property type="entry name" value="nylC_like"/>
    <property type="match status" value="1"/>
</dbReference>
<comment type="similarity">
    <text evidence="1">Belongs to the peptidase S58 family.</text>
</comment>
<dbReference type="PANTHER" id="PTHR36512">
    <property type="entry name" value="D-AMINOPEPTIDASE"/>
    <property type="match status" value="1"/>
</dbReference>
<evidence type="ECO:0000256" key="1">
    <source>
        <dbReference type="ARBA" id="ARBA00007068"/>
    </source>
</evidence>
<keyword evidence="3" id="KW-1185">Reference proteome</keyword>
<organism evidence="2 3">
    <name type="scientific">Tritrichomonas musculus</name>
    <dbReference type="NCBI Taxonomy" id="1915356"/>
    <lineage>
        <taxon>Eukaryota</taxon>
        <taxon>Metamonada</taxon>
        <taxon>Parabasalia</taxon>
        <taxon>Tritrichomonadida</taxon>
        <taxon>Tritrichomonadidae</taxon>
        <taxon>Tritrichomonas</taxon>
    </lineage>
</organism>
<dbReference type="PANTHER" id="PTHR36512:SF3">
    <property type="entry name" value="BLR5678 PROTEIN"/>
    <property type="match status" value="1"/>
</dbReference>
<reference evidence="2 3" key="1">
    <citation type="submission" date="2024-04" db="EMBL/GenBank/DDBJ databases">
        <title>Tritrichomonas musculus Genome.</title>
        <authorList>
            <person name="Alves-Ferreira E."/>
            <person name="Grigg M."/>
            <person name="Lorenzi H."/>
            <person name="Galac M."/>
        </authorList>
    </citation>
    <scope>NUCLEOTIDE SEQUENCE [LARGE SCALE GENOMIC DNA]</scope>
    <source>
        <strain evidence="2 3">EAF2021</strain>
    </source>
</reference>
<protein>
    <submittedName>
        <fullName evidence="2">Uncharacterized protein</fullName>
    </submittedName>
</protein>
<name>A0ABR2KGZ9_9EUKA</name>
<proteinExistence type="inferred from homology"/>